<protein>
    <submittedName>
        <fullName evidence="8">Thymidine phosphorylase</fullName>
    </submittedName>
</protein>
<dbReference type="PIRSF" id="PIRSF000478">
    <property type="entry name" value="TP_PyNP"/>
    <property type="match status" value="1"/>
</dbReference>
<dbReference type="Proteomes" id="UP000009399">
    <property type="component" value="Chromosome"/>
</dbReference>
<evidence type="ECO:0000259" key="7">
    <source>
        <dbReference type="SMART" id="SM00941"/>
    </source>
</evidence>
<keyword evidence="3" id="KW-0328">Glycosyltransferase</keyword>
<evidence type="ECO:0000256" key="1">
    <source>
        <dbReference type="ARBA" id="ARBA00006915"/>
    </source>
</evidence>
<dbReference type="SUPFAM" id="SSF54680">
    <property type="entry name" value="Pyrimidine nucleoside phosphorylase C-terminal domain"/>
    <property type="match status" value="1"/>
</dbReference>
<evidence type="ECO:0000256" key="3">
    <source>
        <dbReference type="ARBA" id="ARBA00022676"/>
    </source>
</evidence>
<evidence type="ECO:0000256" key="5">
    <source>
        <dbReference type="ARBA" id="ARBA00048550"/>
    </source>
</evidence>
<comment type="function">
    <text evidence="6">The enzymes which catalyze the reversible phosphorolysis of pyrimidine nucleosides are involved in the degradation of these compounds and in their utilization as carbon and energy sources, or in the rescue of pyrimidine bases for nucleotide synthesis.</text>
</comment>
<dbReference type="RefSeq" id="WP_015084268.1">
    <property type="nucleotide sequence ID" value="NC_019552.1"/>
</dbReference>
<dbReference type="GO" id="GO:0009032">
    <property type="term" value="F:thymidine phosphorylase activity"/>
    <property type="evidence" value="ECO:0007669"/>
    <property type="project" value="UniProtKB-EC"/>
</dbReference>
<dbReference type="PANTHER" id="PTHR10515:SF0">
    <property type="entry name" value="THYMIDINE PHOSPHORYLASE"/>
    <property type="match status" value="1"/>
</dbReference>
<evidence type="ECO:0000313" key="9">
    <source>
        <dbReference type="Proteomes" id="UP000009399"/>
    </source>
</evidence>
<dbReference type="InterPro" id="IPR000312">
    <property type="entry name" value="Glycosyl_Trfase_fam3"/>
</dbReference>
<dbReference type="SUPFAM" id="SSF47648">
    <property type="entry name" value="Nucleoside phosphorylase/phosphoribosyltransferase N-terminal domain"/>
    <property type="match status" value="1"/>
</dbReference>
<dbReference type="GO" id="GO:0006213">
    <property type="term" value="P:pyrimidine nucleoside metabolic process"/>
    <property type="evidence" value="ECO:0007669"/>
    <property type="project" value="InterPro"/>
</dbReference>
<dbReference type="PANTHER" id="PTHR10515">
    <property type="entry name" value="THYMIDINE PHOSPHORYLASE"/>
    <property type="match status" value="1"/>
</dbReference>
<evidence type="ECO:0000256" key="6">
    <source>
        <dbReference type="ARBA" id="ARBA00056338"/>
    </source>
</evidence>
<comment type="similarity">
    <text evidence="1">Belongs to the thymidine/pyrimidine-nucleoside phosphorylase family.</text>
</comment>
<dbReference type="FunFam" id="3.40.1030.10:FF:000003">
    <property type="entry name" value="Pyrimidine-nucleoside phosphorylase"/>
    <property type="match status" value="1"/>
</dbReference>
<gene>
    <name evidence="8" type="ORF">MOS_652</name>
</gene>
<reference evidence="8 9" key="1">
    <citation type="journal article" date="2013" name="Genome Announc.">
        <title>Complete Genome Sequence of Mycoplasma hyorhinis Strain SK76.</title>
        <authorList>
            <person name="Goodison S."/>
            <person name="Urquidi V."/>
            <person name="Kumar D."/>
            <person name="Reyes L."/>
            <person name="Rosser C.J."/>
        </authorList>
    </citation>
    <scope>NUCLEOTIDE SEQUENCE [LARGE SCALE GENOMIC DNA]</scope>
    <source>
        <strain evidence="8 9">SK76</strain>
    </source>
</reference>
<dbReference type="NCBIfam" id="NF004490">
    <property type="entry name" value="PRK05820.1"/>
    <property type="match status" value="1"/>
</dbReference>
<name>A0AAI8AND8_MESHY</name>
<dbReference type="KEGG" id="mhs:MOS_652"/>
<dbReference type="EMBL" id="CP003914">
    <property type="protein sequence ID" value="AFX74555.1"/>
    <property type="molecule type" value="Genomic_DNA"/>
</dbReference>
<evidence type="ECO:0000313" key="8">
    <source>
        <dbReference type="EMBL" id="AFX74555.1"/>
    </source>
</evidence>
<dbReference type="Pfam" id="PF00591">
    <property type="entry name" value="Glycos_transf_3"/>
    <property type="match status" value="1"/>
</dbReference>
<dbReference type="InterPro" id="IPR018090">
    <property type="entry name" value="Pyrmidine_PPas_bac/euk"/>
</dbReference>
<proteinExistence type="inferred from homology"/>
<feature type="domain" description="Pyrimidine nucleoside phosphorylase C-terminal" evidence="7">
    <location>
        <begin position="344"/>
        <end position="417"/>
    </location>
</feature>
<dbReference type="AlphaFoldDB" id="A0AAI8AND8"/>
<dbReference type="GeneID" id="93248743"/>
<dbReference type="InterPro" id="IPR036320">
    <property type="entry name" value="Glycosyl_Trfase_fam3_N_dom_sf"/>
</dbReference>
<dbReference type="GO" id="GO:0006206">
    <property type="term" value="P:pyrimidine nucleobase metabolic process"/>
    <property type="evidence" value="ECO:0007669"/>
    <property type="project" value="InterPro"/>
</dbReference>
<dbReference type="Gene3D" id="3.90.1170.30">
    <property type="entry name" value="Pyrimidine nucleoside phosphorylase-like, C-terminal domain"/>
    <property type="match status" value="1"/>
</dbReference>
<dbReference type="InterPro" id="IPR000053">
    <property type="entry name" value="Thymidine/pyrmidine_PPase"/>
</dbReference>
<dbReference type="InterPro" id="IPR035902">
    <property type="entry name" value="Nuc_phospho_transferase"/>
</dbReference>
<dbReference type="GO" id="GO:0005829">
    <property type="term" value="C:cytosol"/>
    <property type="evidence" value="ECO:0007669"/>
    <property type="project" value="TreeGrafter"/>
</dbReference>
<dbReference type="InterPro" id="IPR017459">
    <property type="entry name" value="Glycosyl_Trfase_fam3_N_dom"/>
</dbReference>
<evidence type="ECO:0000256" key="4">
    <source>
        <dbReference type="ARBA" id="ARBA00022679"/>
    </source>
</evidence>
<comment type="catalytic activity">
    <reaction evidence="5">
        <text>thymidine + phosphate = 2-deoxy-alpha-D-ribose 1-phosphate + thymine</text>
        <dbReference type="Rhea" id="RHEA:16037"/>
        <dbReference type="ChEBI" id="CHEBI:17748"/>
        <dbReference type="ChEBI" id="CHEBI:17821"/>
        <dbReference type="ChEBI" id="CHEBI:43474"/>
        <dbReference type="ChEBI" id="CHEBI:57259"/>
        <dbReference type="EC" id="2.4.2.4"/>
    </reaction>
</comment>
<dbReference type="InterPro" id="IPR036566">
    <property type="entry name" value="PYNP-like_C_sf"/>
</dbReference>
<dbReference type="SUPFAM" id="SSF52418">
    <property type="entry name" value="Nucleoside phosphorylase/phosphoribosyltransferase catalytic domain"/>
    <property type="match status" value="1"/>
</dbReference>
<organism evidence="8 9">
    <name type="scientific">Mesomycoplasma hyorhinis SK76</name>
    <dbReference type="NCBI Taxonomy" id="1118964"/>
    <lineage>
        <taxon>Bacteria</taxon>
        <taxon>Bacillati</taxon>
        <taxon>Mycoplasmatota</taxon>
        <taxon>Mycoplasmoidales</taxon>
        <taxon>Metamycoplasmataceae</taxon>
        <taxon>Mesomycoplasma</taxon>
    </lineage>
</organism>
<keyword evidence="4" id="KW-0808">Transferase</keyword>
<comment type="subunit">
    <text evidence="2">Homodimer.</text>
</comment>
<dbReference type="InterPro" id="IPR013102">
    <property type="entry name" value="PYNP_C"/>
</dbReference>
<sequence length="431" mass="47755">MNILEIINKKVHNKKITQEEFDFAINSYISGEIKDYQMSSFLMSILLNGLDKKETYFLTKSFVESGEVLDLSSIKGPKVDKHSTGGVGDKVTLIIGPILAALGINVAKMSGKGLGHTGGTIDKLESIPGFTTVLSDQEFISQIQRTHLSIIGQSKNLVPADKQIYALRDVTGTVDSIELIASSIMSKKIATGADAILIDVKCGNGAFMKDLKSARALATELIEVGKKFKKNVHIHISNMSSPLGKMIGNKNEVLEAIQTLKLQGPKDLEEICVASCVELMMLVNKKLTEKAATEKVLEVLKNNKALEKFYELVENQGGDLELLKSNKFWTPKYKLEIKAKEEGFLQTTSALILGEVAVKLGAGRMFKEQKLDYEAGIELKKQNNDFVKKNEVLFVLYSSNPIDEKLKDELEKSYVIRQKPKKQKLILERLG</sequence>
<dbReference type="SMART" id="SM00941">
    <property type="entry name" value="PYNP_C"/>
    <property type="match status" value="1"/>
</dbReference>
<accession>A0AAI8AND8</accession>
<dbReference type="GO" id="GO:0004645">
    <property type="term" value="F:1,4-alpha-oligoglucan phosphorylase activity"/>
    <property type="evidence" value="ECO:0007669"/>
    <property type="project" value="InterPro"/>
</dbReference>
<dbReference type="Pfam" id="PF07831">
    <property type="entry name" value="PYNP_C"/>
    <property type="match status" value="1"/>
</dbReference>
<evidence type="ECO:0000256" key="2">
    <source>
        <dbReference type="ARBA" id="ARBA00011738"/>
    </source>
</evidence>
<dbReference type="NCBIfam" id="TIGR02644">
    <property type="entry name" value="Y_phosphoryl"/>
    <property type="match status" value="1"/>
</dbReference>
<dbReference type="Pfam" id="PF02885">
    <property type="entry name" value="Glycos_trans_3N"/>
    <property type="match status" value="1"/>
</dbReference>
<dbReference type="Gene3D" id="1.20.970.10">
    <property type="entry name" value="Transferase, Pyrimidine Nucleoside Phosphorylase, Chain C"/>
    <property type="match status" value="1"/>
</dbReference>
<dbReference type="Gene3D" id="3.40.1030.10">
    <property type="entry name" value="Nucleoside phosphorylase/phosphoribosyltransferase catalytic domain"/>
    <property type="match status" value="1"/>
</dbReference>